<keyword evidence="11" id="KW-0628">Postsynaptic cell membrane</keyword>
<feature type="chain" id="PRO_5015720279" evidence="16">
    <location>
        <begin position="31"/>
        <end position="1004"/>
    </location>
</feature>
<keyword evidence="7" id="KW-0406">Ion transport</keyword>
<feature type="domain" description="Ionotropic glutamate receptor C-terminal" evidence="17">
    <location>
        <begin position="452"/>
        <end position="832"/>
    </location>
</feature>
<evidence type="ECO:0000256" key="3">
    <source>
        <dbReference type="ARBA" id="ARBA00022692"/>
    </source>
</evidence>
<keyword evidence="1" id="KW-0813">Transport</keyword>
<feature type="domain" description="Ionotropic glutamate receptor L-glutamate and glycine-binding" evidence="18">
    <location>
        <begin position="462"/>
        <end position="531"/>
    </location>
</feature>
<name>A0A2S1WM62_9ANNE</name>
<feature type="transmembrane region" description="Helical" evidence="15">
    <location>
        <begin position="668"/>
        <end position="689"/>
    </location>
</feature>
<evidence type="ECO:0000256" key="11">
    <source>
        <dbReference type="ARBA" id="ARBA00023257"/>
    </source>
</evidence>
<organism evidence="19">
    <name type="scientific">Hirudo verbana</name>
    <dbReference type="NCBI Taxonomy" id="311461"/>
    <lineage>
        <taxon>Eukaryota</taxon>
        <taxon>Metazoa</taxon>
        <taxon>Spiralia</taxon>
        <taxon>Lophotrochozoa</taxon>
        <taxon>Annelida</taxon>
        <taxon>Clitellata</taxon>
        <taxon>Hirudinea</taxon>
        <taxon>Hirudinida</taxon>
        <taxon>Hirudiniformes</taxon>
        <taxon>Hirudinidae</taxon>
        <taxon>Hirudo</taxon>
    </lineage>
</organism>
<dbReference type="InterPro" id="IPR001828">
    <property type="entry name" value="ANF_lig-bd_rcpt"/>
</dbReference>
<dbReference type="FunFam" id="3.40.190.10:FF:000087">
    <property type="entry name" value="glutamate receptor 4 isoform X2"/>
    <property type="match status" value="1"/>
</dbReference>
<feature type="signal peptide" evidence="16">
    <location>
        <begin position="1"/>
        <end position="30"/>
    </location>
</feature>
<dbReference type="SUPFAM" id="SSF53822">
    <property type="entry name" value="Periplasmic binding protein-like I"/>
    <property type="match status" value="1"/>
</dbReference>
<evidence type="ECO:0000256" key="12">
    <source>
        <dbReference type="ARBA" id="ARBA00023286"/>
    </source>
</evidence>
<keyword evidence="13" id="KW-0407">Ion channel</keyword>
<dbReference type="GO" id="GO:0022824">
    <property type="term" value="F:transmitter-gated monoatomic ion channel activity"/>
    <property type="evidence" value="ECO:0007669"/>
    <property type="project" value="UniProtKB-ARBA"/>
</dbReference>
<evidence type="ECO:0000256" key="4">
    <source>
        <dbReference type="ARBA" id="ARBA00022729"/>
    </source>
</evidence>
<dbReference type="Gene3D" id="3.40.50.2300">
    <property type="match status" value="2"/>
</dbReference>
<dbReference type="Pfam" id="PF10613">
    <property type="entry name" value="Lig_chan-Glu_bd"/>
    <property type="match status" value="1"/>
</dbReference>
<evidence type="ECO:0000256" key="6">
    <source>
        <dbReference type="ARBA" id="ARBA00023018"/>
    </source>
</evidence>
<evidence type="ECO:0000256" key="5">
    <source>
        <dbReference type="ARBA" id="ARBA00022989"/>
    </source>
</evidence>
<evidence type="ECO:0000259" key="18">
    <source>
        <dbReference type="SMART" id="SM00918"/>
    </source>
</evidence>
<keyword evidence="10" id="KW-0325">Glycoprotein</keyword>
<dbReference type="Gene3D" id="3.40.190.10">
    <property type="entry name" value="Periplasmic binding protein-like II"/>
    <property type="match status" value="2"/>
</dbReference>
<dbReference type="Pfam" id="PF00060">
    <property type="entry name" value="Lig_chan"/>
    <property type="match status" value="1"/>
</dbReference>
<evidence type="ECO:0000256" key="10">
    <source>
        <dbReference type="ARBA" id="ARBA00023180"/>
    </source>
</evidence>
<keyword evidence="8 15" id="KW-0472">Membrane</keyword>
<feature type="transmembrane region" description="Helical" evidence="15">
    <location>
        <begin position="859"/>
        <end position="880"/>
    </location>
</feature>
<comment type="subcellular location">
    <subcellularLocation>
        <location evidence="14">Postsynaptic cell membrane</location>
        <topology evidence="14">Multi-pass membrane protein</topology>
    </subcellularLocation>
</comment>
<dbReference type="GO" id="GO:0045211">
    <property type="term" value="C:postsynaptic membrane"/>
    <property type="evidence" value="ECO:0007669"/>
    <property type="project" value="UniProtKB-SubCell"/>
</dbReference>
<dbReference type="EMBL" id="MG973347">
    <property type="protein sequence ID" value="AWJ68200.1"/>
    <property type="molecule type" value="mRNA"/>
</dbReference>
<keyword evidence="2" id="KW-1003">Cell membrane</keyword>
<dbReference type="FunFam" id="3.40.190.10:FF:000001">
    <property type="entry name" value="Glutamate receptor ionotropic, kainate 2"/>
    <property type="match status" value="1"/>
</dbReference>
<evidence type="ECO:0000256" key="15">
    <source>
        <dbReference type="SAM" id="Phobius"/>
    </source>
</evidence>
<dbReference type="GO" id="GO:0007166">
    <property type="term" value="P:cell surface receptor signaling pathway"/>
    <property type="evidence" value="ECO:0007669"/>
    <property type="project" value="UniProtKB-ARBA"/>
</dbReference>
<reference evidence="19" key="1">
    <citation type="submission" date="2018-02" db="EMBL/GenBank/DDBJ databases">
        <title>Hirudo verbana central nervous system transcriptome analysis of ion channel and receptor content.</title>
        <authorList>
            <person name="Northcutt A.J."/>
            <person name="Schulz D.J."/>
            <person name="Mesce K.A."/>
        </authorList>
    </citation>
    <scope>NUCLEOTIDE SEQUENCE</scope>
</reference>
<dbReference type="SUPFAM" id="SSF53850">
    <property type="entry name" value="Periplasmic binding protein-like II"/>
    <property type="match status" value="1"/>
</dbReference>
<evidence type="ECO:0000256" key="9">
    <source>
        <dbReference type="ARBA" id="ARBA00023170"/>
    </source>
</evidence>
<dbReference type="InterPro" id="IPR001320">
    <property type="entry name" value="Iontro_rcpt_C"/>
</dbReference>
<keyword evidence="9 19" id="KW-0675">Receptor</keyword>
<keyword evidence="4 16" id="KW-0732">Signal</keyword>
<evidence type="ECO:0000256" key="1">
    <source>
        <dbReference type="ARBA" id="ARBA00022448"/>
    </source>
</evidence>
<dbReference type="SMART" id="SM00079">
    <property type="entry name" value="PBPe"/>
    <property type="match status" value="1"/>
</dbReference>
<keyword evidence="3 15" id="KW-0812">Transmembrane</keyword>
<dbReference type="InterPro" id="IPR019594">
    <property type="entry name" value="Glu/Gly-bd"/>
</dbReference>
<evidence type="ECO:0000256" key="16">
    <source>
        <dbReference type="SAM" id="SignalP"/>
    </source>
</evidence>
<dbReference type="Pfam" id="PF01094">
    <property type="entry name" value="ANF_receptor"/>
    <property type="match status" value="1"/>
</dbReference>
<keyword evidence="5 15" id="KW-1133">Transmembrane helix</keyword>
<dbReference type="Gene3D" id="1.10.287.70">
    <property type="match status" value="1"/>
</dbReference>
<keyword evidence="6" id="KW-0770">Synapse</keyword>
<proteinExistence type="evidence at transcript level"/>
<evidence type="ECO:0000256" key="14">
    <source>
        <dbReference type="ARBA" id="ARBA00034104"/>
    </source>
</evidence>
<evidence type="ECO:0000313" key="19">
    <source>
        <dbReference type="EMBL" id="AWJ68200.1"/>
    </source>
</evidence>
<evidence type="ECO:0000256" key="2">
    <source>
        <dbReference type="ARBA" id="ARBA00022475"/>
    </source>
</evidence>
<evidence type="ECO:0000256" key="7">
    <source>
        <dbReference type="ARBA" id="ARBA00023065"/>
    </source>
</evidence>
<protein>
    <submittedName>
        <fullName evidence="19">Putative ionotropic glutamate receptor kainate-like 3</fullName>
    </submittedName>
</protein>
<dbReference type="PANTHER" id="PTHR18966">
    <property type="entry name" value="IONOTROPIC GLUTAMATE RECEPTOR"/>
    <property type="match status" value="1"/>
</dbReference>
<accession>A0A2S1WM62</accession>
<evidence type="ECO:0000256" key="8">
    <source>
        <dbReference type="ARBA" id="ARBA00023136"/>
    </source>
</evidence>
<evidence type="ECO:0000259" key="17">
    <source>
        <dbReference type="SMART" id="SM00079"/>
    </source>
</evidence>
<evidence type="ECO:0000256" key="13">
    <source>
        <dbReference type="ARBA" id="ARBA00023303"/>
    </source>
</evidence>
<dbReference type="AlphaFoldDB" id="A0A2S1WM62"/>
<dbReference type="FunFam" id="1.10.287.70:FF:000010">
    <property type="entry name" value="Putative glutamate receptor ionotropic kainate 1"/>
    <property type="match status" value="1"/>
</dbReference>
<sequence length="1004" mass="112278">MIFKLFKMAAFWTVRVLCSYFVAMVNPTVGQPNRVPIGSVFDKVADDLSLAGFRFQLERYNNRSSSLFMLDPYDKNIEASNQFLLSRTECETMANGVFVIITSINIISQSVIESISRTFHVPHVVASEATVSRQQQQLIQRSIHPLSPSFVIYVRPMFEPAYYDLFKHYKWSKSYYLYDDSQGLFHLEHLYSIINKGENNVELDVIHLDDIHNCYASLRQIDEAEPLSDKHIFLDLSSVDAFNAVLSQVRNLGMHRSGYHYILAGSNIDNVDLSMFKYGGVNISGFRLIDTESSIYQDTLKGWQHRINGFRTSSETVRHKIPMEAALAIDAVKVVEQGLHSFFEKEQEVLRLIFRHGNVYNGGVRGVHCVEPFKPWINGSLVLSYLKNVSFEGLTGLVSFDNRGFRKMFTLDLMAMTLNQPLKKVGIWDEAEGIRITKSNQPGLDRTSGNSTVIVTTVMEDPYVVLKKKQVSEDGSPLTGNDRFDGFCSDLAKKLAVIVNFDYVLKEVSDKKYGAELEDESWNGMIGELVRREADMAIAPLTISSVRERVVDFSKPFMNLGISIMIKKPEKQKPGVFSFMAPIDNDIWTCICFSYLGVSLTMFLVCRFSPYENGGEPSGGVDNEEGGEVPKTDFTLRNSLWFALGAFMQQGVGLSPKSISGRLIGSSWWLFTLIIISSYTANLAAFLTVERMLTPINSADDLVKQSEILYGTLDSGSSKAFFMNSNITVYKQMWRVMSSSDPSIFVKSTEEGVAKVRTSKGRYAFLLESTMNEYHNQRKPCNTMRVGDNLDSKGYGVATPIGHPLKMPVGLAVLQLKENGELAKLQKKWWYDKGECPADGDGKGGSTTQSALTLSNVAGIFYILISGLGLSMLVSLLEFFSKTFQEARKQKEVFGKVIREKLKLPSPESEAMSPQASSHQLICEPNHYQTSYPPRGVTSPRLGCSESQHHLPVQFSFQQSLPISIPIHQVDPSPLLASPQPISLLSSTSRSLVPAVRSSSVSLV</sequence>
<dbReference type="SMART" id="SM00918">
    <property type="entry name" value="Lig_chan-Glu_bd"/>
    <property type="match status" value="1"/>
</dbReference>
<dbReference type="InterPro" id="IPR028082">
    <property type="entry name" value="Peripla_BP_I"/>
</dbReference>
<keyword evidence="12" id="KW-1071">Ligand-gated ion channel</keyword>
<dbReference type="InterPro" id="IPR015683">
    <property type="entry name" value="Ionotropic_Glu_rcpt"/>
</dbReference>